<gene>
    <name evidence="1" type="ORF">BSAL_46325</name>
</gene>
<evidence type="ECO:0000313" key="2">
    <source>
        <dbReference type="Proteomes" id="UP000051952"/>
    </source>
</evidence>
<proteinExistence type="predicted"/>
<dbReference type="Proteomes" id="UP000051952">
    <property type="component" value="Unassembled WGS sequence"/>
</dbReference>
<dbReference type="EMBL" id="CYKH01002219">
    <property type="protein sequence ID" value="CUG94066.1"/>
    <property type="molecule type" value="Genomic_DNA"/>
</dbReference>
<sequence>MPGALQRLVVKGRNRKLMDLALQQADSIPCIPPYPPRQLETSLRYIDAASPPVPLPQRYPFPFSSIQHFNVVLGEAVRNNRWGDVATLEDLLAPHYDSERALVEREGIDASIDELAISLTTSTQIVRPSVETFQLLMAGRLHVGDWESALRYFVGSQHELLPVTDATLRMALRAYQHADTPHAIWGSALNMFRSFQHRVRSAETAEIMFDILLDSGRLDSILQVYKEIRDVVPLDIASLAVVVEAAKGTGEWMLAMQLASSAVASTLSAEAVQPIVSSGLGAAVNARKYDHVQHCIKVLMRSNPGVLDEDACLSGVKASAVTQHIPTVLELLEFIRSRRHVFRAGYTAFHSAQNIALVGLHQHIIRSCLEENLSDASRRRVKMLLSAAKTVQGVTYSDDHATTAGSEVRHDAITHMHWVDALSALQRSRNVDALIVLHNVTTMRSQGQWEAAMRVLNFAAAEHAVRMEQVAIGKKKTKAAPLNVPVSPITIWSVEQVLRSIPEGNGLRVAAFLRRVVEQSWIPRSACRLLFDQQSMPLRGTNTAAWLLEALESPRHSNVIDALDALTSPTSSVAIAEHALVMLMDTVMAAVTPPDDDAPIKKLIEDEVTQLLSSSSFSSPVVRSVRHGGPDGKGRQVLLDTYPAWLVTQGRIEDALRLYGNLLRLIVPEDLVASDDTSSTLKQQEVSKIAKVITTIPLGVVQQPDGLPQTFPRLLLQIVRTGIDAPLLVALLCWIDSAIPVQVLDCQWWCDVCDMIAARRHQLSLVEASTALSTCIRAANRRSVAFLSSSANALAHSALTLSITTWIEEDLSIGGGKAPLLCWMREPTLISISQWIAGKLRSRDFSDFDRTFLKSASSMEAAAPEHILFSCVGMMLNASTCKLEAPSDDLIVPLLAQWIAAVQRLPTLSRSSSGKKRSISHHEVFIAERVMNLLELGRTWPVMKWLVSAQLSACAPLSPKHVLKSALRVHRTWLSEGRRVSHQNLFALLAIPATPTEFCDTWNLVQASLSLSVAPLEVQWDNNLILQILQATNIVHPSRCGSALQLHKILLTVGAALQDAAVIHAFMEATCRSFPDDTSSVAISEIENNVLQDSALWKSLIQVPHTTAVEWGRRYLIESAVFRQFLTTAALRRPNSVSRLVVDMFQAVQQHLQLSVFLDMNVHRELSAILAPLQVAAPKVMEATLVWWKDVPHVDNVSDFSVVDIIAALSKQVPYELGMNLSVSTPSKKVLGIFLSSLLSSPSSVNDCTMDLVVQCLVQLKLAQCGVHIAVIHKQHETSLWRAIEGSGGGATNQEATSALVQELVDVFTDASVIFRLILAGVALVPAAQRASSVQTALKRKERTWQGASVAHMLVDVLLHGSELHARFPTESSRLLVVDVCIALGRWRQLAGAFSRWVAAGTIPAWRASCTNSTEMRPSIPLIATVIAAWTTGKNIWDDEVFLALVSTTLREKENDDATRRVLDAARGAAMKAATNNGPSFDPVSPSLAAASLALRTDVSATPSASWREAVKAIVRDGLSNIDAEATLNRIAVGSNGAVTPYHLLLALSGPQVPSRVPIVFCAQAVASCPTWIEGVKVVERSVKSLNNRPPMAAQRYLAQAVLEKMRFGGWVQGSDRSSTTRHRNGMGPELCWETAATLLSLSTRGNFKHLPQRLLTEAMRHSYRNPNQMRSLFLHFQNNQYARIEGINHLLSLLRCAKVNGVKDLLVLAANAVVDIYPTLSASNRSKVILELGQVGRLLLDRAEFDSFRRTLSDKLQDSMSQDLMALW</sequence>
<dbReference type="InterPro" id="IPR011990">
    <property type="entry name" value="TPR-like_helical_dom_sf"/>
</dbReference>
<evidence type="ECO:0000313" key="1">
    <source>
        <dbReference type="EMBL" id="CUG94066.1"/>
    </source>
</evidence>
<name>A0A0S4JUU0_BODSA</name>
<keyword evidence="2" id="KW-1185">Reference proteome</keyword>
<organism evidence="1 2">
    <name type="scientific">Bodo saltans</name>
    <name type="common">Flagellated protozoan</name>
    <dbReference type="NCBI Taxonomy" id="75058"/>
    <lineage>
        <taxon>Eukaryota</taxon>
        <taxon>Discoba</taxon>
        <taxon>Euglenozoa</taxon>
        <taxon>Kinetoplastea</taxon>
        <taxon>Metakinetoplastina</taxon>
        <taxon>Eubodonida</taxon>
        <taxon>Bodonidae</taxon>
        <taxon>Bodo</taxon>
    </lineage>
</organism>
<dbReference type="Gene3D" id="1.25.40.10">
    <property type="entry name" value="Tetratricopeptide repeat domain"/>
    <property type="match status" value="1"/>
</dbReference>
<dbReference type="OrthoDB" id="273717at2759"/>
<reference evidence="2" key="1">
    <citation type="submission" date="2015-09" db="EMBL/GenBank/DDBJ databases">
        <authorList>
            <consortium name="Pathogen Informatics"/>
        </authorList>
    </citation>
    <scope>NUCLEOTIDE SEQUENCE [LARGE SCALE GENOMIC DNA]</scope>
    <source>
        <strain evidence="2">Lake Konstanz</strain>
    </source>
</reference>
<dbReference type="VEuPathDB" id="TriTrypDB:BSAL_46325"/>
<protein>
    <submittedName>
        <fullName evidence="1">Uncharacterized protein</fullName>
    </submittedName>
</protein>
<accession>A0A0S4JUU0</accession>